<dbReference type="InterPro" id="IPR027483">
    <property type="entry name" value="PInositol-4-P-4/5-kinase_C_sf"/>
</dbReference>
<dbReference type="InterPro" id="IPR023610">
    <property type="entry name" value="PInositol-4/5-P-5/4-kinase"/>
</dbReference>
<dbReference type="AlphaFoldDB" id="A0A1D1XHF3"/>
<reference evidence="10" key="1">
    <citation type="submission" date="2015-07" db="EMBL/GenBank/DDBJ databases">
        <title>Transcriptome Assembly of Anthurium amnicola.</title>
        <authorList>
            <person name="Suzuki J."/>
        </authorList>
    </citation>
    <scope>NUCLEOTIDE SEQUENCE</scope>
</reference>
<keyword evidence="5 7" id="KW-0418">Kinase</keyword>
<dbReference type="SUPFAM" id="SSF56104">
    <property type="entry name" value="SAICAR synthase-like"/>
    <property type="match status" value="1"/>
</dbReference>
<name>A0A1D1XHF3_9ARAE</name>
<keyword evidence="6 7" id="KW-0067">ATP-binding</keyword>
<keyword evidence="4 7" id="KW-0547">Nucleotide-binding</keyword>
<keyword evidence="2 7" id="KW-0808">Transferase</keyword>
<proteinExistence type="predicted"/>
<dbReference type="Gene3D" id="3.30.800.10">
    <property type="entry name" value="Phosphatidylinositol Phosphate Kinase II Beta"/>
    <property type="match status" value="1"/>
</dbReference>
<accession>A0A1D1XHF3</accession>
<evidence type="ECO:0000256" key="7">
    <source>
        <dbReference type="PROSITE-ProRule" id="PRU00781"/>
    </source>
</evidence>
<keyword evidence="3" id="KW-0677">Repeat</keyword>
<dbReference type="Gene3D" id="3.30.810.10">
    <property type="entry name" value="2-Layer Sandwich"/>
    <property type="match status" value="1"/>
</dbReference>
<evidence type="ECO:0000256" key="4">
    <source>
        <dbReference type="ARBA" id="ARBA00022741"/>
    </source>
</evidence>
<evidence type="ECO:0000313" key="10">
    <source>
        <dbReference type="EMBL" id="JAT41830.1"/>
    </source>
</evidence>
<evidence type="ECO:0000259" key="9">
    <source>
        <dbReference type="PROSITE" id="PS51455"/>
    </source>
</evidence>
<evidence type="ECO:0000256" key="2">
    <source>
        <dbReference type="ARBA" id="ARBA00022679"/>
    </source>
</evidence>
<feature type="region of interest" description="Disordered" evidence="8">
    <location>
        <begin position="15"/>
        <end position="77"/>
    </location>
</feature>
<dbReference type="PROSITE" id="PS51455">
    <property type="entry name" value="PIPK"/>
    <property type="match status" value="1"/>
</dbReference>
<dbReference type="GO" id="GO:0005524">
    <property type="term" value="F:ATP binding"/>
    <property type="evidence" value="ECO:0007669"/>
    <property type="project" value="UniProtKB-UniRule"/>
</dbReference>
<dbReference type="InterPro" id="IPR027484">
    <property type="entry name" value="PInositol-4-P-5-kinase_N"/>
</dbReference>
<dbReference type="CDD" id="cd17302">
    <property type="entry name" value="PIPKc_AtPIP5K_like"/>
    <property type="match status" value="1"/>
</dbReference>
<evidence type="ECO:0000256" key="6">
    <source>
        <dbReference type="ARBA" id="ARBA00022840"/>
    </source>
</evidence>
<evidence type="ECO:0000256" key="5">
    <source>
        <dbReference type="ARBA" id="ARBA00022777"/>
    </source>
</evidence>
<dbReference type="GO" id="GO:0046854">
    <property type="term" value="P:phosphatidylinositol phosphate biosynthetic process"/>
    <property type="evidence" value="ECO:0007669"/>
    <property type="project" value="TreeGrafter"/>
</dbReference>
<dbReference type="EC" id="2.7.1.68" evidence="1"/>
<dbReference type="GO" id="GO:0016308">
    <property type="term" value="F:1-phosphatidylinositol-4-phosphate 5-kinase activity"/>
    <property type="evidence" value="ECO:0007669"/>
    <property type="project" value="UniProtKB-EC"/>
</dbReference>
<dbReference type="Pfam" id="PF01504">
    <property type="entry name" value="PIP5K"/>
    <property type="match status" value="1"/>
</dbReference>
<evidence type="ECO:0000256" key="3">
    <source>
        <dbReference type="ARBA" id="ARBA00022737"/>
    </source>
</evidence>
<gene>
    <name evidence="10" type="primary">PIP5K4_1</name>
    <name evidence="10" type="ORF">g.101306</name>
</gene>
<sequence>MDRMYTDQLWEPTVWNPHQRHQLQHHAEDDEGGSTTTPPTTPTSTTTGEDESEEVGGRGTRGGHGELFHAEPFLPNGGFDTGTWPGCNATGVGSFSWPASGAAPMEALGKGVSILPSQRTLNWSATEEASFPQEEEAWGSSSEFAYPGGGAWPRETKKQGETISKGHKNYELMLTLQLGIRHSVGKTAPATHLDLNSSVFDPKGKVWTRFPPEGTKHTPPHQSCEFRWKDYCPVAFRTLRKLFKIDPADYLISICGNNALRELSSPGKSGSFFYLTHDDCYMIKTVKKSEVKVLLRMLPAYYNHVRAFENTLLTKFFGLHCVKFTGAMQRKVRFVIMGNVFCSEYTVHRRFDLKGSSHGRISDKPGIEIDETTTLKDLDLNFMFWLQRSWFQEFQKQVNRDSEFLQQEGVMDYSLLVGVHFMEKLTLRGPLMYKDINDHSNIRETTHHSRADTDRLPCDPARWAAIKLGVNMPARVEHIQRNDCISQLSGQSTGEFFDVVLFLGIIDILQDYDISKKLEYAYKSFQYDPTSISAVDPKQYSKRFLDFIFKVFREDS</sequence>
<feature type="domain" description="PIPK" evidence="9">
    <location>
        <begin position="164"/>
        <end position="552"/>
    </location>
</feature>
<evidence type="ECO:0000256" key="1">
    <source>
        <dbReference type="ARBA" id="ARBA00012172"/>
    </source>
</evidence>
<dbReference type="PANTHER" id="PTHR23086:SF113">
    <property type="entry name" value="PHOSPHATIDYLINOSITOL 4-PHOSPHATE 5-KINASE 6"/>
    <property type="match status" value="1"/>
</dbReference>
<dbReference type="PANTHER" id="PTHR23086">
    <property type="entry name" value="PHOSPHATIDYLINOSITOL-4-PHOSPHATE 5-KINASE"/>
    <property type="match status" value="1"/>
</dbReference>
<feature type="compositionally biased region" description="Low complexity" evidence="8">
    <location>
        <begin position="33"/>
        <end position="47"/>
    </location>
</feature>
<dbReference type="FunFam" id="3.30.800.10:FF:000003">
    <property type="entry name" value="Phosphatidylinositol 4-phosphate 5-kinase"/>
    <property type="match status" value="1"/>
</dbReference>
<dbReference type="EMBL" id="GDJX01026106">
    <property type="protein sequence ID" value="JAT41830.1"/>
    <property type="molecule type" value="Transcribed_RNA"/>
</dbReference>
<protein>
    <recommendedName>
        <fullName evidence="1">1-phosphatidylinositol-4-phosphate 5-kinase</fullName>
        <ecNumber evidence="1">2.7.1.68</ecNumber>
    </recommendedName>
</protein>
<organism evidence="10">
    <name type="scientific">Anthurium amnicola</name>
    <dbReference type="NCBI Taxonomy" id="1678845"/>
    <lineage>
        <taxon>Eukaryota</taxon>
        <taxon>Viridiplantae</taxon>
        <taxon>Streptophyta</taxon>
        <taxon>Embryophyta</taxon>
        <taxon>Tracheophyta</taxon>
        <taxon>Spermatophyta</taxon>
        <taxon>Magnoliopsida</taxon>
        <taxon>Liliopsida</taxon>
        <taxon>Araceae</taxon>
        <taxon>Pothoideae</taxon>
        <taxon>Potheae</taxon>
        <taxon>Anthurium</taxon>
    </lineage>
</organism>
<dbReference type="GO" id="GO:0005886">
    <property type="term" value="C:plasma membrane"/>
    <property type="evidence" value="ECO:0007669"/>
    <property type="project" value="TreeGrafter"/>
</dbReference>
<dbReference type="InterPro" id="IPR002498">
    <property type="entry name" value="PInositol-4-P-4/5-kinase_core"/>
</dbReference>
<dbReference type="SMART" id="SM00330">
    <property type="entry name" value="PIPKc"/>
    <property type="match status" value="1"/>
</dbReference>
<evidence type="ECO:0000256" key="8">
    <source>
        <dbReference type="SAM" id="MobiDB-lite"/>
    </source>
</evidence>